<protein>
    <recommendedName>
        <fullName evidence="4">Uncharacterized MFS-type transporter HFRIS_012199</fullName>
    </recommendedName>
</protein>
<evidence type="ECO:0000313" key="7">
    <source>
        <dbReference type="Proteomes" id="UP000006772"/>
    </source>
</evidence>
<feature type="transmembrane region" description="Helical" evidence="4">
    <location>
        <begin position="388"/>
        <end position="411"/>
    </location>
</feature>
<feature type="transmembrane region" description="Helical" evidence="4">
    <location>
        <begin position="266"/>
        <end position="292"/>
    </location>
</feature>
<feature type="transmembrane region" description="Helical" evidence="4">
    <location>
        <begin position="353"/>
        <end position="376"/>
    </location>
</feature>
<sequence length="446" mass="45813">MLSCSIFVAGVKFGLLFTRIGARSLLIPNSPAMSDDSCSPGSTPVSAAAPAAVRALPPVKVTRQIIATAFFTFLVYLAIGIPMAVLPGYIHLDLGYSSVVAGLGISVQYFATFVSRANAGRMIDTVGAKQTVMRGMLLCSASGGLLLLSALAQPLPFLSLVLLFTSRAFLGLGESLVGTGAIMWGVGRVGSENTAKMISWNGIATYAALAIGAPLGVVLDRSLGFAVIGLAGMLLTVLGYVLARGGPVTPVVQGEQLSFKLVLRKVFAYGMGLAFGTIGFGSIATFITLYYADQHWSGAAFALTAFSSAFVGARLLFANSITRFGGYRVAVVSFLTEAVGLLLLWSATTPELALLGAGLAGFGFALVFPSLGVEAVNLVSPANRGAALAAYSVFLDLALGITGPVAGAIAGQLGYPQVFLFAAIAAIGAVALSLSLYRSAQQRGKP</sequence>
<dbReference type="PANTHER" id="PTHR23531">
    <property type="entry name" value="QUINOLENE RESISTANCE PROTEIN NORA"/>
    <property type="match status" value="1"/>
</dbReference>
<comment type="similarity">
    <text evidence="4">Belongs to the major facilitator superfamily. YhhS family.</text>
</comment>
<dbReference type="InterPro" id="IPR011701">
    <property type="entry name" value="MFS"/>
</dbReference>
<keyword evidence="2 4" id="KW-1133">Transmembrane helix</keyword>
<feature type="transmembrane region" description="Helical" evidence="4">
    <location>
        <begin position="417"/>
        <end position="437"/>
    </location>
</feature>
<evidence type="ECO:0000256" key="2">
    <source>
        <dbReference type="ARBA" id="ARBA00022989"/>
    </source>
</evidence>
<dbReference type="InterPro" id="IPR020846">
    <property type="entry name" value="MFS_dom"/>
</dbReference>
<dbReference type="InterPro" id="IPR023008">
    <property type="entry name" value="MFS_YhhS-like"/>
</dbReference>
<reference evidence="6 7" key="1">
    <citation type="journal article" date="2013" name="Front. Microbiol.">
        <title>The genome of the endophytic bacterium H. frisingense GSF30(T) identifies diverse strategies in the Herbaspirillum genus to interact with plants.</title>
        <authorList>
            <person name="Straub D."/>
            <person name="Rothballer M."/>
            <person name="Hartmann A."/>
            <person name="Ludewig U."/>
        </authorList>
    </citation>
    <scope>NUCLEOTIDE SEQUENCE [LARGE SCALE GENOMIC DNA]</scope>
    <source>
        <strain evidence="6 7">GSF30</strain>
    </source>
</reference>
<dbReference type="InterPro" id="IPR036259">
    <property type="entry name" value="MFS_trans_sf"/>
</dbReference>
<feature type="transmembrane region" description="Helical" evidence="4">
    <location>
        <begin position="298"/>
        <end position="317"/>
    </location>
</feature>
<dbReference type="Pfam" id="PF07690">
    <property type="entry name" value="MFS_1"/>
    <property type="match status" value="1"/>
</dbReference>
<feature type="transmembrane region" description="Helical" evidence="4">
    <location>
        <begin position="198"/>
        <end position="217"/>
    </location>
</feature>
<feature type="transmembrane region" description="Helical" evidence="4">
    <location>
        <begin position="135"/>
        <end position="155"/>
    </location>
</feature>
<gene>
    <name evidence="6" type="ORF">HFRIS_012199</name>
</gene>
<dbReference type="PANTHER" id="PTHR23531:SF1">
    <property type="entry name" value="QUINOLENE RESISTANCE PROTEIN NORA"/>
    <property type="match status" value="1"/>
</dbReference>
<accession>A0AAI9IE61</accession>
<keyword evidence="4" id="KW-0997">Cell inner membrane</keyword>
<feature type="transmembrane region" description="Helical" evidence="4">
    <location>
        <begin position="329"/>
        <end position="347"/>
    </location>
</feature>
<comment type="caution">
    <text evidence="6">The sequence shown here is derived from an EMBL/GenBank/DDBJ whole genome shotgun (WGS) entry which is preliminary data.</text>
</comment>
<keyword evidence="1 4" id="KW-0812">Transmembrane</keyword>
<dbReference type="Gene3D" id="1.20.1250.20">
    <property type="entry name" value="MFS general substrate transporter like domains"/>
    <property type="match status" value="1"/>
</dbReference>
<dbReference type="GO" id="GO:0022857">
    <property type="term" value="F:transmembrane transporter activity"/>
    <property type="evidence" value="ECO:0007669"/>
    <property type="project" value="UniProtKB-UniRule"/>
</dbReference>
<organism evidence="6 7">
    <name type="scientific">Herbaspirillum frisingense GSF30</name>
    <dbReference type="NCBI Taxonomy" id="864073"/>
    <lineage>
        <taxon>Bacteria</taxon>
        <taxon>Pseudomonadati</taxon>
        <taxon>Pseudomonadota</taxon>
        <taxon>Betaproteobacteria</taxon>
        <taxon>Burkholderiales</taxon>
        <taxon>Oxalobacteraceae</taxon>
        <taxon>Herbaspirillum</taxon>
    </lineage>
</organism>
<feature type="transmembrane region" description="Helical" evidence="4">
    <location>
        <begin position="161"/>
        <end position="186"/>
    </location>
</feature>
<dbReference type="InterPro" id="IPR052714">
    <property type="entry name" value="MFS_Exporter"/>
</dbReference>
<evidence type="ECO:0000259" key="5">
    <source>
        <dbReference type="PROSITE" id="PS50850"/>
    </source>
</evidence>
<keyword evidence="3 4" id="KW-0472">Membrane</keyword>
<keyword evidence="4" id="KW-1003">Cell membrane</keyword>
<dbReference type="NCBIfam" id="NF003477">
    <property type="entry name" value="PRK05122.1"/>
    <property type="match status" value="1"/>
</dbReference>
<dbReference type="Proteomes" id="UP000006772">
    <property type="component" value="Unassembled WGS sequence"/>
</dbReference>
<keyword evidence="4" id="KW-0813">Transport</keyword>
<name>A0AAI9IE61_9BURK</name>
<dbReference type="HAMAP" id="MF_01118">
    <property type="entry name" value="MFS_YhhS"/>
    <property type="match status" value="1"/>
</dbReference>
<comment type="subcellular location">
    <subcellularLocation>
        <location evidence="4">Cell inner membrane</location>
        <topology evidence="4">Multi-pass membrane protein</topology>
    </subcellularLocation>
</comment>
<evidence type="ECO:0000256" key="4">
    <source>
        <dbReference type="HAMAP-Rule" id="MF_01118"/>
    </source>
</evidence>
<evidence type="ECO:0000256" key="3">
    <source>
        <dbReference type="ARBA" id="ARBA00023136"/>
    </source>
</evidence>
<feature type="domain" description="Major facilitator superfamily (MFS) profile" evidence="5">
    <location>
        <begin position="260"/>
        <end position="446"/>
    </location>
</feature>
<dbReference type="SUPFAM" id="SSF103473">
    <property type="entry name" value="MFS general substrate transporter"/>
    <property type="match status" value="1"/>
</dbReference>
<feature type="transmembrane region" description="Helical" evidence="4">
    <location>
        <begin position="223"/>
        <end position="243"/>
    </location>
</feature>
<evidence type="ECO:0000313" key="6">
    <source>
        <dbReference type="EMBL" id="EOA04471.1"/>
    </source>
</evidence>
<dbReference type="EMBL" id="AEEC02000015">
    <property type="protein sequence ID" value="EOA04471.1"/>
    <property type="molecule type" value="Genomic_DNA"/>
</dbReference>
<dbReference type="PROSITE" id="PS50850">
    <property type="entry name" value="MFS"/>
    <property type="match status" value="1"/>
</dbReference>
<proteinExistence type="inferred from homology"/>
<feature type="transmembrane region" description="Helical" evidence="4">
    <location>
        <begin position="96"/>
        <end position="114"/>
    </location>
</feature>
<dbReference type="AlphaFoldDB" id="A0AAI9IE61"/>
<evidence type="ECO:0000256" key="1">
    <source>
        <dbReference type="ARBA" id="ARBA00022692"/>
    </source>
</evidence>
<dbReference type="CDD" id="cd17489">
    <property type="entry name" value="MFS_YfcJ_like"/>
    <property type="match status" value="1"/>
</dbReference>
<dbReference type="GO" id="GO:0005886">
    <property type="term" value="C:plasma membrane"/>
    <property type="evidence" value="ECO:0007669"/>
    <property type="project" value="UniProtKB-SubCell"/>
</dbReference>
<feature type="transmembrane region" description="Helical" evidence="4">
    <location>
        <begin position="65"/>
        <end position="90"/>
    </location>
</feature>